<sequence length="127" mass="13813">MVNTRRIPVAPSTSSVLPQDLITVDPDVHVPTTTGILMNTTDVMWSILPSREDPTLTPPTEGKTLEEQPLGTTTEIFPQYYAGDTGLGVGEPHVDLGEDLKFVRLRETVCQASQIEEPCATNCDGFV</sequence>
<keyword evidence="3" id="KW-1185">Reference proteome</keyword>
<reference evidence="2" key="2">
    <citation type="submission" date="2021-03" db="UniProtKB">
        <authorList>
            <consortium name="EnsemblPlants"/>
        </authorList>
    </citation>
    <scope>IDENTIFICATION</scope>
</reference>
<dbReference type="Gramene" id="evm.model.07.1052">
    <property type="protein sequence ID" value="cds.evm.model.07.1052"/>
    <property type="gene ID" value="evm.TU.07.1052"/>
</dbReference>
<proteinExistence type="predicted"/>
<dbReference type="Proteomes" id="UP000596661">
    <property type="component" value="Chromosome 7"/>
</dbReference>
<accession>A0A803Q135</accession>
<evidence type="ECO:0000313" key="3">
    <source>
        <dbReference type="Proteomes" id="UP000596661"/>
    </source>
</evidence>
<organism evidence="2 3">
    <name type="scientific">Cannabis sativa</name>
    <name type="common">Hemp</name>
    <name type="synonym">Marijuana</name>
    <dbReference type="NCBI Taxonomy" id="3483"/>
    <lineage>
        <taxon>Eukaryota</taxon>
        <taxon>Viridiplantae</taxon>
        <taxon>Streptophyta</taxon>
        <taxon>Embryophyta</taxon>
        <taxon>Tracheophyta</taxon>
        <taxon>Spermatophyta</taxon>
        <taxon>Magnoliopsida</taxon>
        <taxon>eudicotyledons</taxon>
        <taxon>Gunneridae</taxon>
        <taxon>Pentapetalae</taxon>
        <taxon>rosids</taxon>
        <taxon>fabids</taxon>
        <taxon>Rosales</taxon>
        <taxon>Cannabaceae</taxon>
        <taxon>Cannabis</taxon>
    </lineage>
</organism>
<feature type="region of interest" description="Disordered" evidence="1">
    <location>
        <begin position="50"/>
        <end position="71"/>
    </location>
</feature>
<dbReference type="AlphaFoldDB" id="A0A803Q135"/>
<reference evidence="2" key="1">
    <citation type="submission" date="2018-11" db="EMBL/GenBank/DDBJ databases">
        <authorList>
            <person name="Grassa J C."/>
        </authorList>
    </citation>
    <scope>NUCLEOTIDE SEQUENCE [LARGE SCALE GENOMIC DNA]</scope>
</reference>
<protein>
    <submittedName>
        <fullName evidence="2">Uncharacterized protein</fullName>
    </submittedName>
</protein>
<evidence type="ECO:0000256" key="1">
    <source>
        <dbReference type="SAM" id="MobiDB-lite"/>
    </source>
</evidence>
<name>A0A803Q135_CANSA</name>
<dbReference type="EnsemblPlants" id="evm.model.07.1052">
    <property type="protein sequence ID" value="cds.evm.model.07.1052"/>
    <property type="gene ID" value="evm.TU.07.1052"/>
</dbReference>
<dbReference type="EMBL" id="UZAU01000655">
    <property type="status" value="NOT_ANNOTATED_CDS"/>
    <property type="molecule type" value="Genomic_DNA"/>
</dbReference>
<evidence type="ECO:0000313" key="2">
    <source>
        <dbReference type="EnsemblPlants" id="cds.evm.model.07.1052"/>
    </source>
</evidence>